<evidence type="ECO:0000313" key="3">
    <source>
        <dbReference type="EMBL" id="PRX61717.1"/>
    </source>
</evidence>
<reference evidence="3 4" key="1">
    <citation type="submission" date="2018-03" db="EMBL/GenBank/DDBJ databases">
        <title>Genomic Encyclopedia of Type Strains, Phase III (KMG-III): the genomes of soil and plant-associated and newly described type strains.</title>
        <authorList>
            <person name="Whitman W."/>
        </authorList>
    </citation>
    <scope>NUCLEOTIDE SEQUENCE [LARGE SCALE GENOMIC DNA]</scope>
    <source>
        <strain evidence="3 4">CGMCC 4.7104</strain>
    </source>
</reference>
<dbReference type="Proteomes" id="UP000238312">
    <property type="component" value="Unassembled WGS sequence"/>
</dbReference>
<dbReference type="RefSeq" id="WP_106245567.1">
    <property type="nucleotide sequence ID" value="NZ_JBFAIL010000007.1"/>
</dbReference>
<dbReference type="EMBL" id="PVNG01000014">
    <property type="protein sequence ID" value="PRX61717.1"/>
    <property type="molecule type" value="Genomic_DNA"/>
</dbReference>
<organism evidence="3 4">
    <name type="scientific">Nonomuraea fuscirosea</name>
    <dbReference type="NCBI Taxonomy" id="1291556"/>
    <lineage>
        <taxon>Bacteria</taxon>
        <taxon>Bacillati</taxon>
        <taxon>Actinomycetota</taxon>
        <taxon>Actinomycetes</taxon>
        <taxon>Streptosporangiales</taxon>
        <taxon>Streptosporangiaceae</taxon>
        <taxon>Nonomuraea</taxon>
    </lineage>
</organism>
<name>A0A2T0MSX1_9ACTN</name>
<dbReference type="AlphaFoldDB" id="A0A2T0MSX1"/>
<dbReference type="CDD" id="cd05233">
    <property type="entry name" value="SDR_c"/>
    <property type="match status" value="1"/>
</dbReference>
<evidence type="ECO:0000256" key="2">
    <source>
        <dbReference type="ARBA" id="ARBA00023002"/>
    </source>
</evidence>
<dbReference type="Pfam" id="PF13561">
    <property type="entry name" value="adh_short_C2"/>
    <property type="match status" value="1"/>
</dbReference>
<protein>
    <submittedName>
        <fullName evidence="3">NAD(P)-dependent dehydrogenase (Short-subunit alcohol dehydrogenase family)</fullName>
    </submittedName>
</protein>
<comment type="similarity">
    <text evidence="1">Belongs to the short-chain dehydrogenases/reductases (SDR) family.</text>
</comment>
<dbReference type="SUPFAM" id="SSF51735">
    <property type="entry name" value="NAD(P)-binding Rossmann-fold domains"/>
    <property type="match status" value="1"/>
</dbReference>
<sequence>MTIASPAAEATEAGEPRYAVYPSLRDRVAFVSGGSTGLGSEFVTALAAQGVRVGFADIDAEGAERLLGRIAALDCPKPVFVPADVRDVEQVRAAVAAVETELGPISILVNNAANDERHDTGDVDAAFWDNGMAVNLRHHFFAIQAVTAGMRELGGGSIINLGSISAHADFVGLPVYIAAKAAIEGMTRTLARELGPDRIRVNCVIPGWVLTERQLALWATPETLEKVRGAQSLREHVMPADVARMVLWLAADDSAMCTGQNWIVDGGWM</sequence>
<dbReference type="InterPro" id="IPR036291">
    <property type="entry name" value="NAD(P)-bd_dom_sf"/>
</dbReference>
<dbReference type="GO" id="GO:0016491">
    <property type="term" value="F:oxidoreductase activity"/>
    <property type="evidence" value="ECO:0007669"/>
    <property type="project" value="UniProtKB-KW"/>
</dbReference>
<dbReference type="PANTHER" id="PTHR43639">
    <property type="entry name" value="OXIDOREDUCTASE, SHORT-CHAIN DEHYDROGENASE/REDUCTASE FAMILY (AFU_ORTHOLOGUE AFUA_5G02870)"/>
    <property type="match status" value="1"/>
</dbReference>
<keyword evidence="4" id="KW-1185">Reference proteome</keyword>
<keyword evidence="2" id="KW-0560">Oxidoreductase</keyword>
<dbReference type="PRINTS" id="PR00080">
    <property type="entry name" value="SDRFAMILY"/>
</dbReference>
<dbReference type="FunFam" id="3.40.50.720:FF:000084">
    <property type="entry name" value="Short-chain dehydrogenase reductase"/>
    <property type="match status" value="1"/>
</dbReference>
<comment type="caution">
    <text evidence="3">The sequence shown here is derived from an EMBL/GenBank/DDBJ whole genome shotgun (WGS) entry which is preliminary data.</text>
</comment>
<dbReference type="InterPro" id="IPR002347">
    <property type="entry name" value="SDR_fam"/>
</dbReference>
<dbReference type="PANTHER" id="PTHR43639:SF1">
    <property type="entry name" value="SHORT-CHAIN DEHYDROGENASE_REDUCTASE FAMILY PROTEIN"/>
    <property type="match status" value="1"/>
</dbReference>
<proteinExistence type="inferred from homology"/>
<dbReference type="PRINTS" id="PR00081">
    <property type="entry name" value="GDHRDH"/>
</dbReference>
<dbReference type="Gene3D" id="3.40.50.720">
    <property type="entry name" value="NAD(P)-binding Rossmann-like Domain"/>
    <property type="match status" value="1"/>
</dbReference>
<dbReference type="OrthoDB" id="7064009at2"/>
<evidence type="ECO:0000313" key="4">
    <source>
        <dbReference type="Proteomes" id="UP000238312"/>
    </source>
</evidence>
<gene>
    <name evidence="3" type="ORF">B0I32_11486</name>
</gene>
<evidence type="ECO:0000256" key="1">
    <source>
        <dbReference type="ARBA" id="ARBA00006484"/>
    </source>
</evidence>
<accession>A0A2T0MSX1</accession>